<evidence type="ECO:0000256" key="3">
    <source>
        <dbReference type="ARBA" id="ARBA00022604"/>
    </source>
</evidence>
<keyword evidence="2" id="KW-0217">Developmental protein</keyword>
<organism evidence="4 5">
    <name type="scientific">Punica granatum</name>
    <name type="common">Pomegranate</name>
    <dbReference type="NCBI Taxonomy" id="22663"/>
    <lineage>
        <taxon>Eukaryota</taxon>
        <taxon>Viridiplantae</taxon>
        <taxon>Streptophyta</taxon>
        <taxon>Embryophyta</taxon>
        <taxon>Tracheophyta</taxon>
        <taxon>Spermatophyta</taxon>
        <taxon>Magnoliopsida</taxon>
        <taxon>eudicotyledons</taxon>
        <taxon>Gunneridae</taxon>
        <taxon>Pentapetalae</taxon>
        <taxon>rosids</taxon>
        <taxon>malvids</taxon>
        <taxon>Myrtales</taxon>
        <taxon>Lythraceae</taxon>
        <taxon>Punica</taxon>
    </lineage>
</organism>
<dbReference type="GeneID" id="116193474"/>
<dbReference type="Proteomes" id="UP000515151">
    <property type="component" value="Chromosome 2"/>
</dbReference>
<comment type="similarity">
    <text evidence="1">Belongs to the ARG7 family.</text>
</comment>
<keyword evidence="3" id="KW-0341">Growth regulation</keyword>
<evidence type="ECO:0000256" key="2">
    <source>
        <dbReference type="ARBA" id="ARBA00022473"/>
    </source>
</evidence>
<dbReference type="PANTHER" id="PTHR31175">
    <property type="entry name" value="AUXIN-RESPONSIVE FAMILY PROTEIN"/>
    <property type="match status" value="1"/>
</dbReference>
<sequence length="138" mass="15734">MRPQKIVKIARKWQQIASSRRAGISFPRTNLKLKDPPYVTDEGHFVVYTTDQRRFVVPLWFLSSDLFQEMFKLSEDEFGLSSNSPITVPCDAASMEYMILLIERGLAKDLEKALLSTLITSTASLDRKYAEEQVLVCG</sequence>
<protein>
    <submittedName>
        <fullName evidence="5">Auxin-responsive protein SAUR68-like</fullName>
    </submittedName>
</protein>
<dbReference type="AlphaFoldDB" id="A0A6P8C3G1"/>
<dbReference type="Pfam" id="PF02519">
    <property type="entry name" value="Auxin_inducible"/>
    <property type="match status" value="1"/>
</dbReference>
<accession>A0A6P8C3G1</accession>
<evidence type="ECO:0000313" key="5">
    <source>
        <dbReference type="RefSeq" id="XP_031378047.1"/>
    </source>
</evidence>
<dbReference type="InterPro" id="IPR003676">
    <property type="entry name" value="SAUR_fam"/>
</dbReference>
<dbReference type="RefSeq" id="XP_031378047.1">
    <property type="nucleotide sequence ID" value="XM_031522187.1"/>
</dbReference>
<reference evidence="4" key="1">
    <citation type="journal article" date="2020" name="Plant Biotechnol. J.">
        <title>The pomegranate (Punica granatum L.) draft genome dissects genetic divergence between soft- and hard-seeded cultivars.</title>
        <authorList>
            <person name="Luo X."/>
            <person name="Li H."/>
            <person name="Wu Z."/>
            <person name="Yao W."/>
            <person name="Zhao P."/>
            <person name="Cao D."/>
            <person name="Yu H."/>
            <person name="Li K."/>
            <person name="Poudel K."/>
            <person name="Zhao D."/>
            <person name="Zhang F."/>
            <person name="Xia X."/>
            <person name="Chen L."/>
            <person name="Wang Q."/>
            <person name="Jing D."/>
            <person name="Cao S."/>
        </authorList>
    </citation>
    <scope>NUCLEOTIDE SEQUENCE [LARGE SCALE GENOMIC DNA]</scope>
    <source>
        <strain evidence="4">cv. Tunisia</strain>
    </source>
</reference>
<dbReference type="OrthoDB" id="1936278at2759"/>
<evidence type="ECO:0000313" key="4">
    <source>
        <dbReference type="Proteomes" id="UP000515151"/>
    </source>
</evidence>
<evidence type="ECO:0000256" key="1">
    <source>
        <dbReference type="ARBA" id="ARBA00006974"/>
    </source>
</evidence>
<keyword evidence="4" id="KW-1185">Reference proteome</keyword>
<dbReference type="PANTHER" id="PTHR31175:SF82">
    <property type="entry name" value="AUXIN-RESPONSIVE PROTEIN SAUR65"/>
    <property type="match status" value="1"/>
</dbReference>
<name>A0A6P8C3G1_PUNGR</name>
<proteinExistence type="inferred from homology"/>
<dbReference type="GO" id="GO:0009733">
    <property type="term" value="P:response to auxin"/>
    <property type="evidence" value="ECO:0007669"/>
    <property type="project" value="InterPro"/>
</dbReference>
<gene>
    <name evidence="5" type="primary">LOC116193474</name>
</gene>
<reference evidence="5" key="2">
    <citation type="submission" date="2025-08" db="UniProtKB">
        <authorList>
            <consortium name="RefSeq"/>
        </authorList>
    </citation>
    <scope>IDENTIFICATION</scope>
    <source>
        <tissue evidence="5">Leaf</tissue>
    </source>
</reference>